<dbReference type="Pfam" id="PF00373">
    <property type="entry name" value="FERM_M"/>
    <property type="match status" value="1"/>
</dbReference>
<dbReference type="PROSITE" id="PS50057">
    <property type="entry name" value="FERM_3"/>
    <property type="match status" value="1"/>
</dbReference>
<dbReference type="InterPro" id="IPR011993">
    <property type="entry name" value="PH-like_dom_sf"/>
</dbReference>
<feature type="region of interest" description="Disordered" evidence="5">
    <location>
        <begin position="114"/>
        <end position="146"/>
    </location>
</feature>
<dbReference type="EMBL" id="CAJOBC010000983">
    <property type="protein sequence ID" value="CAF3645016.1"/>
    <property type="molecule type" value="Genomic_DNA"/>
</dbReference>
<feature type="coiled-coil region" evidence="4">
    <location>
        <begin position="543"/>
        <end position="570"/>
    </location>
</feature>
<feature type="domain" description="FERM" evidence="6">
    <location>
        <begin position="1"/>
        <end position="423"/>
    </location>
</feature>
<dbReference type="EMBL" id="CAJNOQ010000983">
    <property type="protein sequence ID" value="CAF0857310.1"/>
    <property type="molecule type" value="Genomic_DNA"/>
</dbReference>
<dbReference type="AlphaFoldDB" id="A0A813WMZ9"/>
<dbReference type="SUPFAM" id="SSF50729">
    <property type="entry name" value="PH domain-like"/>
    <property type="match status" value="1"/>
</dbReference>
<evidence type="ECO:0000256" key="1">
    <source>
        <dbReference type="ARBA" id="ARBA00004202"/>
    </source>
</evidence>
<keyword evidence="2" id="KW-1003">Cell membrane</keyword>
<dbReference type="InterPro" id="IPR018979">
    <property type="entry name" value="FERM_N"/>
</dbReference>
<dbReference type="OrthoDB" id="10037309at2759"/>
<dbReference type="InterPro" id="IPR029071">
    <property type="entry name" value="Ubiquitin-like_domsf"/>
</dbReference>
<organism evidence="7 9">
    <name type="scientific">Didymodactylos carnosus</name>
    <dbReference type="NCBI Taxonomy" id="1234261"/>
    <lineage>
        <taxon>Eukaryota</taxon>
        <taxon>Metazoa</taxon>
        <taxon>Spiralia</taxon>
        <taxon>Gnathifera</taxon>
        <taxon>Rotifera</taxon>
        <taxon>Eurotatoria</taxon>
        <taxon>Bdelloidea</taxon>
        <taxon>Philodinida</taxon>
        <taxon>Philodinidae</taxon>
        <taxon>Didymodactylos</taxon>
    </lineage>
</organism>
<evidence type="ECO:0000256" key="3">
    <source>
        <dbReference type="ARBA" id="ARBA00023136"/>
    </source>
</evidence>
<feature type="region of interest" description="Disordered" evidence="5">
    <location>
        <begin position="66"/>
        <end position="91"/>
    </location>
</feature>
<evidence type="ECO:0000256" key="4">
    <source>
        <dbReference type="SAM" id="Coils"/>
    </source>
</evidence>
<dbReference type="InterPro" id="IPR000299">
    <property type="entry name" value="FERM_domain"/>
</dbReference>
<dbReference type="CDD" id="cd14473">
    <property type="entry name" value="FERM_B-lobe"/>
    <property type="match status" value="1"/>
</dbReference>
<dbReference type="InterPro" id="IPR019747">
    <property type="entry name" value="FERM_CS"/>
</dbReference>
<dbReference type="InterPro" id="IPR018980">
    <property type="entry name" value="FERM_PH-like_C"/>
</dbReference>
<dbReference type="Pfam" id="PF00769">
    <property type="entry name" value="ERM_C"/>
    <property type="match status" value="1"/>
</dbReference>
<feature type="compositionally biased region" description="Polar residues" evidence="5">
    <location>
        <begin position="598"/>
        <end position="628"/>
    </location>
</feature>
<dbReference type="Pfam" id="PF09379">
    <property type="entry name" value="FERM_N"/>
    <property type="match status" value="1"/>
</dbReference>
<evidence type="ECO:0000313" key="9">
    <source>
        <dbReference type="Proteomes" id="UP000663829"/>
    </source>
</evidence>
<dbReference type="Gene3D" id="1.20.80.10">
    <property type="match status" value="1"/>
</dbReference>
<accession>A0A813WMZ9</accession>
<dbReference type="SUPFAM" id="SSF48678">
    <property type="entry name" value="Moesin tail domain"/>
    <property type="match status" value="1"/>
</dbReference>
<evidence type="ECO:0000313" key="7">
    <source>
        <dbReference type="EMBL" id="CAF0857310.1"/>
    </source>
</evidence>
<name>A0A813WMZ9_9BILA</name>
<feature type="compositionally biased region" description="Polar residues" evidence="5">
    <location>
        <begin position="114"/>
        <end position="132"/>
    </location>
</feature>
<evidence type="ECO:0000256" key="2">
    <source>
        <dbReference type="ARBA" id="ARBA00022475"/>
    </source>
</evidence>
<dbReference type="Pfam" id="PF09380">
    <property type="entry name" value="FERM_C"/>
    <property type="match status" value="1"/>
</dbReference>
<dbReference type="PROSITE" id="PS00661">
    <property type="entry name" value="FERM_2"/>
    <property type="match status" value="1"/>
</dbReference>
<feature type="compositionally biased region" description="Polar residues" evidence="5">
    <location>
        <begin position="80"/>
        <end position="91"/>
    </location>
</feature>
<evidence type="ECO:0000259" key="6">
    <source>
        <dbReference type="PROSITE" id="PS50057"/>
    </source>
</evidence>
<dbReference type="PANTHER" id="PTHR23281">
    <property type="entry name" value="MERLIN/MOESIN/EZRIN/RADIXIN"/>
    <property type="match status" value="1"/>
</dbReference>
<keyword evidence="3" id="KW-0472">Membrane</keyword>
<dbReference type="InterPro" id="IPR035963">
    <property type="entry name" value="FERM_2"/>
</dbReference>
<dbReference type="InterPro" id="IPR011259">
    <property type="entry name" value="ERM_C_dom"/>
</dbReference>
<comment type="subcellular location">
    <subcellularLocation>
        <location evidence="1">Cell membrane</location>
        <topology evidence="1">Peripheral membrane protein</topology>
    </subcellularLocation>
</comment>
<dbReference type="SMART" id="SM01196">
    <property type="entry name" value="FERM_C"/>
    <property type="match status" value="1"/>
</dbReference>
<evidence type="ECO:0000313" key="8">
    <source>
        <dbReference type="EMBL" id="CAF3645016.1"/>
    </source>
</evidence>
<keyword evidence="4" id="KW-0175">Coiled coil</keyword>
<dbReference type="SMART" id="SM00295">
    <property type="entry name" value="B41"/>
    <property type="match status" value="1"/>
</dbReference>
<feature type="compositionally biased region" description="Low complexity" evidence="5">
    <location>
        <begin position="66"/>
        <end position="79"/>
    </location>
</feature>
<protein>
    <recommendedName>
        <fullName evidence="6">FERM domain-containing protein</fullName>
    </recommendedName>
</protein>
<dbReference type="Gene3D" id="6.10.360.10">
    <property type="match status" value="1"/>
</dbReference>
<feature type="compositionally biased region" description="Low complexity" evidence="5">
    <location>
        <begin position="133"/>
        <end position="146"/>
    </location>
</feature>
<proteinExistence type="predicted"/>
<dbReference type="GO" id="GO:0005886">
    <property type="term" value="C:plasma membrane"/>
    <property type="evidence" value="ECO:0007669"/>
    <property type="project" value="UniProtKB-SubCell"/>
</dbReference>
<dbReference type="Gene3D" id="3.10.20.90">
    <property type="entry name" value="Phosphatidylinositol 3-kinase Catalytic Subunit, Chain A, domain 1"/>
    <property type="match status" value="1"/>
</dbReference>
<comment type="caution">
    <text evidence="7">The sequence shown here is derived from an EMBL/GenBank/DDBJ whole genome shotgun (WGS) entry which is preliminary data.</text>
</comment>
<dbReference type="SUPFAM" id="SSF47031">
    <property type="entry name" value="Second domain of FERM"/>
    <property type="match status" value="1"/>
</dbReference>
<gene>
    <name evidence="7" type="ORF">GPM918_LOCUS6397</name>
    <name evidence="8" type="ORF">SRO942_LOCUS6397</name>
</gene>
<evidence type="ECO:0000256" key="5">
    <source>
        <dbReference type="SAM" id="MobiDB-lite"/>
    </source>
</evidence>
<dbReference type="InterPro" id="IPR011174">
    <property type="entry name" value="ERM"/>
</dbReference>
<dbReference type="Gene3D" id="2.30.29.30">
    <property type="entry name" value="Pleckstrin-homology domain (PH domain)/Phosphotyrosine-binding domain (PTB)"/>
    <property type="match status" value="1"/>
</dbReference>
<dbReference type="InterPro" id="IPR019749">
    <property type="entry name" value="Band_41_domain"/>
</dbReference>
<keyword evidence="9" id="KW-1185">Reference proteome</keyword>
<feature type="region of interest" description="Disordered" evidence="5">
    <location>
        <begin position="598"/>
        <end position="629"/>
    </location>
</feature>
<dbReference type="InterPro" id="IPR014352">
    <property type="entry name" value="FERM/acyl-CoA-bd_prot_sf"/>
</dbReference>
<sequence length="705" mass="81703">MDAELQFNIEVSTKGLDLFNLVCQTIGLREHWYFALKYLDTSNEWAWLNLNKTILSQPVQIQHHQQQQQAMLSSEQIQQSQPSLSTVSHNDRSILTTSPLVKLPAYTDSLGSTNVFNSKSPQQQTSTMSKNKTSTPISASSPSFSSTQHVLRSSPLLPCQSNSTLSLPSSVLNITANTKSTVVKGTLELYFVIKYYTEDITNELIQDITRHLFYLQVKQDILNMDIYTPPDTAAHLASLSLQAKFGDYESVSINSCHENRPSTSESNDVSIVLEEEALLPPTCFQKIELSKHDWFERIILLWKNHQGLTREESECQYLKHAQDLDMFGLSFFEISKIQNKKESDLLLGIDSLGIRFYKKNKLRPNVFFPWSDIKYVTANDKKVILNMAGDKHSNFAFFSNKSSVSKEILELANGNRELYMRRRREQPIEIQQMKYFEQQQQKEKLKTYTRERELRLTAEKQRQEIERQFIDYQKQTKQTQDTLQRYQEAAELLARRAQISDKEARLQAEKALEIESELERCKYEITRYFPYRRAEYHLLSTTVDRGRKEAEELKHEVNKWRIAEQAAREKLIQVTQLSQTMATSQASQSVQHTTIANQNNFRPQQTTSPPPQYRSSWDQTVPKSTDSSQADEHAYLIDKQNKHQLIQQQLLDLKNIIQQRKIEDKQSPLDKAYEENLAYGDNKYSTIQKARSGTASKRMAMLQDL</sequence>
<dbReference type="Proteomes" id="UP000681722">
    <property type="component" value="Unassembled WGS sequence"/>
</dbReference>
<dbReference type="InterPro" id="IPR008954">
    <property type="entry name" value="Moesin_tail_sf"/>
</dbReference>
<reference evidence="7" key="1">
    <citation type="submission" date="2021-02" db="EMBL/GenBank/DDBJ databases">
        <authorList>
            <person name="Nowell W R."/>
        </authorList>
    </citation>
    <scope>NUCLEOTIDE SEQUENCE</scope>
</reference>
<feature type="coiled-coil region" evidence="4">
    <location>
        <begin position="448"/>
        <end position="509"/>
    </location>
</feature>
<dbReference type="SUPFAM" id="SSF54236">
    <property type="entry name" value="Ubiquitin-like"/>
    <property type="match status" value="1"/>
</dbReference>
<dbReference type="Proteomes" id="UP000663829">
    <property type="component" value="Unassembled WGS sequence"/>
</dbReference>
<dbReference type="GO" id="GO:0003779">
    <property type="term" value="F:actin binding"/>
    <property type="evidence" value="ECO:0007669"/>
    <property type="project" value="InterPro"/>
</dbReference>
<dbReference type="InterPro" id="IPR019748">
    <property type="entry name" value="FERM_central"/>
</dbReference>